<organism evidence="4">
    <name type="scientific">Soboliphyme baturini</name>
    <dbReference type="NCBI Taxonomy" id="241478"/>
    <lineage>
        <taxon>Eukaryota</taxon>
        <taxon>Metazoa</taxon>
        <taxon>Ecdysozoa</taxon>
        <taxon>Nematoda</taxon>
        <taxon>Enoplea</taxon>
        <taxon>Dorylaimia</taxon>
        <taxon>Dioctophymatida</taxon>
        <taxon>Dioctophymatoidea</taxon>
        <taxon>Soboliphymatidae</taxon>
        <taxon>Soboliphyme</taxon>
    </lineage>
</organism>
<dbReference type="Gene3D" id="1.10.510.10">
    <property type="entry name" value="Transferase(Phosphotransferase) domain 1"/>
    <property type="match status" value="1"/>
</dbReference>
<reference evidence="4" key="1">
    <citation type="submission" date="2016-06" db="UniProtKB">
        <authorList>
            <consortium name="WormBaseParasite"/>
        </authorList>
    </citation>
    <scope>IDENTIFICATION</scope>
</reference>
<dbReference type="Proteomes" id="UP000270296">
    <property type="component" value="Unassembled WGS sequence"/>
</dbReference>
<evidence type="ECO:0000256" key="1">
    <source>
        <dbReference type="SAM" id="MobiDB-lite"/>
    </source>
</evidence>
<evidence type="ECO:0000313" key="2">
    <source>
        <dbReference type="EMBL" id="VDP00936.1"/>
    </source>
</evidence>
<accession>A0A183IIC4</accession>
<dbReference type="AlphaFoldDB" id="A0A183IIC4"/>
<sequence length="144" mass="16467">MAEDRANILLYYPGLLLSNSPTEYGEIFWYIMGLGFLDRPNYDFMWECLNKCLLNNGLSANQPLDFELETQASDQPQPSTEFAVAIRKPPPIHMAQMPSQPYIDHVPAQPDFLPPMQPLMLPQDQEHAEQPAQNPFREATPDFT</sequence>
<name>A0A183IIC4_9BILA</name>
<keyword evidence="3" id="KW-1185">Reference proteome</keyword>
<evidence type="ECO:0000313" key="3">
    <source>
        <dbReference type="Proteomes" id="UP000270296"/>
    </source>
</evidence>
<gene>
    <name evidence="2" type="ORF">SBAD_LOCUS3369</name>
</gene>
<protein>
    <submittedName>
        <fullName evidence="2 4">Uncharacterized protein</fullName>
    </submittedName>
</protein>
<dbReference type="WBParaSite" id="SBAD_0000352401-mRNA-1">
    <property type="protein sequence ID" value="SBAD_0000352401-mRNA-1"/>
    <property type="gene ID" value="SBAD_0000352401"/>
</dbReference>
<proteinExistence type="predicted"/>
<feature type="region of interest" description="Disordered" evidence="1">
    <location>
        <begin position="113"/>
        <end position="144"/>
    </location>
</feature>
<dbReference type="EMBL" id="UZAM01007711">
    <property type="protein sequence ID" value="VDP00936.1"/>
    <property type="molecule type" value="Genomic_DNA"/>
</dbReference>
<evidence type="ECO:0000313" key="4">
    <source>
        <dbReference type="WBParaSite" id="SBAD_0000352401-mRNA-1"/>
    </source>
</evidence>
<reference evidence="2 3" key="2">
    <citation type="submission" date="2018-11" db="EMBL/GenBank/DDBJ databases">
        <authorList>
            <consortium name="Pathogen Informatics"/>
        </authorList>
    </citation>
    <scope>NUCLEOTIDE SEQUENCE [LARGE SCALE GENOMIC DNA]</scope>
</reference>